<feature type="signal peptide" evidence="1">
    <location>
        <begin position="1"/>
        <end position="20"/>
    </location>
</feature>
<evidence type="ECO:0000256" key="1">
    <source>
        <dbReference type="SAM" id="SignalP"/>
    </source>
</evidence>
<dbReference type="RefSeq" id="WP_323249552.1">
    <property type="nucleotide sequence ID" value="NZ_JAYFUL010000017.1"/>
</dbReference>
<proteinExistence type="predicted"/>
<dbReference type="InterPro" id="IPR023888">
    <property type="entry name" value="SdpC-like"/>
</dbReference>
<dbReference type="EMBL" id="JAYFUL010000017">
    <property type="protein sequence ID" value="MEA5258450.1"/>
    <property type="molecule type" value="Genomic_DNA"/>
</dbReference>
<sequence>MKTIKSVVLYWALVTSLAIVSGCENKGNSNNTTKVDGAKLFSDIMFIEGDASVNIPELKKIRDYAGIDKFNAAQKKTYAKYKEFVIADIKKQSPEFFEEFRAMVQSGDPVLVQTALKYAGEKILGSTSTLMPLLILKRNPELIDSLYSKEDKKKLRELAEVSDFAKLKELLNVPDPEGRLLKGLMTNRVTNLQINQNRMVNLFPGPNTNSMLAVNKNRNFDLNFDRDINFNLNTNKNLNLQLDRNLNRLQNLNFNRNIDVNFNRLADIGAGSWFNVNENVNENKNVNVNQNVNINQNVNVHEAVNIAVAVNVVLFAIDNTPMPSDLFGKEVLFQEQLVKSITKQYQFRI</sequence>
<organism evidence="2 3">
    <name type="scientific">Arcicella aquatica</name>
    <dbReference type="NCBI Taxonomy" id="217141"/>
    <lineage>
        <taxon>Bacteria</taxon>
        <taxon>Pseudomonadati</taxon>
        <taxon>Bacteroidota</taxon>
        <taxon>Cytophagia</taxon>
        <taxon>Cytophagales</taxon>
        <taxon>Flectobacillaceae</taxon>
        <taxon>Arcicella</taxon>
    </lineage>
</organism>
<reference evidence="2 3" key="1">
    <citation type="submission" date="2023-12" db="EMBL/GenBank/DDBJ databases">
        <title>Novel species of the genus Arcicella isolated from rivers.</title>
        <authorList>
            <person name="Lu H."/>
        </authorList>
    </citation>
    <scope>NUCLEOTIDE SEQUENCE [LARGE SCALE GENOMIC DNA]</scope>
    <source>
        <strain evidence="2 3">LMG 21963</strain>
    </source>
</reference>
<dbReference type="Pfam" id="PF26137">
    <property type="entry name" value="Toxin_SdpC"/>
    <property type="match status" value="1"/>
</dbReference>
<comment type="caution">
    <text evidence="2">The sequence shown here is derived from an EMBL/GenBank/DDBJ whole genome shotgun (WGS) entry which is preliminary data.</text>
</comment>
<evidence type="ECO:0000313" key="3">
    <source>
        <dbReference type="Proteomes" id="UP001304671"/>
    </source>
</evidence>
<evidence type="ECO:0008006" key="4">
    <source>
        <dbReference type="Google" id="ProtNLM"/>
    </source>
</evidence>
<name>A0ABU5QN18_9BACT</name>
<evidence type="ECO:0000313" key="2">
    <source>
        <dbReference type="EMBL" id="MEA5258450.1"/>
    </source>
</evidence>
<accession>A0ABU5QN18</accession>
<feature type="chain" id="PRO_5047455839" description="Lipoprotein" evidence="1">
    <location>
        <begin position="21"/>
        <end position="349"/>
    </location>
</feature>
<protein>
    <recommendedName>
        <fullName evidence="4">Lipoprotein</fullName>
    </recommendedName>
</protein>
<gene>
    <name evidence="2" type="ORF">VB264_11710</name>
</gene>
<keyword evidence="3" id="KW-1185">Reference proteome</keyword>
<keyword evidence="1" id="KW-0732">Signal</keyword>
<dbReference type="Proteomes" id="UP001304671">
    <property type="component" value="Unassembled WGS sequence"/>
</dbReference>
<dbReference type="PROSITE" id="PS51257">
    <property type="entry name" value="PROKAR_LIPOPROTEIN"/>
    <property type="match status" value="1"/>
</dbReference>